<dbReference type="STRING" id="22663.A0A2I0GJW2"/>
<proteinExistence type="predicted"/>
<organism evidence="1 2">
    <name type="scientific">Punica granatum</name>
    <name type="common">Pomegranate</name>
    <dbReference type="NCBI Taxonomy" id="22663"/>
    <lineage>
        <taxon>Eukaryota</taxon>
        <taxon>Viridiplantae</taxon>
        <taxon>Streptophyta</taxon>
        <taxon>Embryophyta</taxon>
        <taxon>Tracheophyta</taxon>
        <taxon>Spermatophyta</taxon>
        <taxon>Magnoliopsida</taxon>
        <taxon>eudicotyledons</taxon>
        <taxon>Gunneridae</taxon>
        <taxon>Pentapetalae</taxon>
        <taxon>rosids</taxon>
        <taxon>malvids</taxon>
        <taxon>Myrtales</taxon>
        <taxon>Lythraceae</taxon>
        <taxon>Punica</taxon>
    </lineage>
</organism>
<name>A0A2I0GJW2_PUNGR</name>
<keyword evidence="2" id="KW-1185">Reference proteome</keyword>
<evidence type="ECO:0000313" key="2">
    <source>
        <dbReference type="Proteomes" id="UP000233551"/>
    </source>
</evidence>
<sequence length="168" mass="18339">MGCCAWGTLNFGSSVIATLERLDCDWGPHRRTFLDCGLTCAAVLGKARGAESHEDSRASCEHVEGHAQGAPRVCACWRWRHARTTRKDALDCTGGRAWLHEGTCARSHNDAWLHGVSEKVALLRKVDRSSGHGSPCRGERMKVAVGLPTKEGLTHLYGDMLAVMQNSK</sequence>
<dbReference type="AlphaFoldDB" id="A0A2I0GJW2"/>
<reference evidence="1 2" key="1">
    <citation type="submission" date="2017-11" db="EMBL/GenBank/DDBJ databases">
        <title>De-novo sequencing of pomegranate (Punica granatum L.) genome.</title>
        <authorList>
            <person name="Akparov Z."/>
            <person name="Amiraslanov A."/>
            <person name="Hajiyeva S."/>
            <person name="Abbasov M."/>
            <person name="Kaur K."/>
            <person name="Hamwieh A."/>
            <person name="Solovyev V."/>
            <person name="Salamov A."/>
            <person name="Braich B."/>
            <person name="Kosarev P."/>
            <person name="Mahmoud A."/>
            <person name="Hajiyev E."/>
            <person name="Babayeva S."/>
            <person name="Izzatullayeva V."/>
            <person name="Mammadov A."/>
            <person name="Mammadov A."/>
            <person name="Sharifova S."/>
            <person name="Ojaghi J."/>
            <person name="Eynullazada K."/>
            <person name="Bayramov B."/>
            <person name="Abdulazimova A."/>
            <person name="Shahmuradov I."/>
        </authorList>
    </citation>
    <scope>NUCLEOTIDE SEQUENCE [LARGE SCALE GENOMIC DNA]</scope>
    <source>
        <strain evidence="2">cv. AG2017</strain>
        <tissue evidence="1">Leaf</tissue>
    </source>
</reference>
<accession>A0A2I0GJW2</accession>
<gene>
    <name evidence="1" type="ORF">CRG98_050268</name>
</gene>
<protein>
    <submittedName>
        <fullName evidence="1">Uncharacterized protein</fullName>
    </submittedName>
</protein>
<evidence type="ECO:0000313" key="1">
    <source>
        <dbReference type="EMBL" id="PKH62469.1"/>
    </source>
</evidence>
<dbReference type="Proteomes" id="UP000233551">
    <property type="component" value="Unassembled WGS sequence"/>
</dbReference>
<comment type="caution">
    <text evidence="1">The sequence shown here is derived from an EMBL/GenBank/DDBJ whole genome shotgun (WGS) entry which is preliminary data.</text>
</comment>
<dbReference type="EMBL" id="PGOL01045053">
    <property type="protein sequence ID" value="PKH62469.1"/>
    <property type="molecule type" value="Genomic_DNA"/>
</dbReference>